<dbReference type="Gene3D" id="2.115.10.20">
    <property type="entry name" value="Glycosyl hydrolase domain, family 43"/>
    <property type="match status" value="1"/>
</dbReference>
<organism evidence="5 6">
    <name type="scientific">Heracleum sosnowskyi</name>
    <dbReference type="NCBI Taxonomy" id="360622"/>
    <lineage>
        <taxon>Eukaryota</taxon>
        <taxon>Viridiplantae</taxon>
        <taxon>Streptophyta</taxon>
        <taxon>Embryophyta</taxon>
        <taxon>Tracheophyta</taxon>
        <taxon>Spermatophyta</taxon>
        <taxon>Magnoliopsida</taxon>
        <taxon>eudicotyledons</taxon>
        <taxon>Gunneridae</taxon>
        <taxon>Pentapetalae</taxon>
        <taxon>asterids</taxon>
        <taxon>campanulids</taxon>
        <taxon>Apiales</taxon>
        <taxon>Apiaceae</taxon>
        <taxon>Apioideae</taxon>
        <taxon>apioid superclade</taxon>
        <taxon>Tordylieae</taxon>
        <taxon>Tordyliinae</taxon>
        <taxon>Heracleum</taxon>
    </lineage>
</organism>
<dbReference type="SUPFAM" id="SSF75005">
    <property type="entry name" value="Arabinanase/levansucrase/invertase"/>
    <property type="match status" value="1"/>
</dbReference>
<evidence type="ECO:0000259" key="4">
    <source>
        <dbReference type="Pfam" id="PF00251"/>
    </source>
</evidence>
<accession>A0AAD8H6B2</accession>
<dbReference type="InterPro" id="IPR013148">
    <property type="entry name" value="Glyco_hydro_32_N"/>
</dbReference>
<comment type="similarity">
    <text evidence="1">Belongs to the glycosyl hydrolase 32 family.</text>
</comment>
<evidence type="ECO:0000256" key="3">
    <source>
        <dbReference type="ARBA" id="ARBA00023295"/>
    </source>
</evidence>
<dbReference type="Proteomes" id="UP001237642">
    <property type="component" value="Unassembled WGS sequence"/>
</dbReference>
<evidence type="ECO:0000256" key="2">
    <source>
        <dbReference type="ARBA" id="ARBA00022801"/>
    </source>
</evidence>
<keyword evidence="6" id="KW-1185">Reference proteome</keyword>
<evidence type="ECO:0000256" key="1">
    <source>
        <dbReference type="ARBA" id="ARBA00009902"/>
    </source>
</evidence>
<evidence type="ECO:0000313" key="5">
    <source>
        <dbReference type="EMBL" id="KAK1361299.1"/>
    </source>
</evidence>
<keyword evidence="3" id="KW-0326">Glycosidase</keyword>
<dbReference type="EMBL" id="JAUIZM010000010">
    <property type="protein sequence ID" value="KAK1361299.1"/>
    <property type="molecule type" value="Genomic_DNA"/>
</dbReference>
<evidence type="ECO:0000313" key="6">
    <source>
        <dbReference type="Proteomes" id="UP001237642"/>
    </source>
</evidence>
<dbReference type="PANTHER" id="PTHR31953">
    <property type="entry name" value="BETA-FRUCTOFURANOSIDASE, INSOLUBLE ISOENZYME CWINV1-RELATED"/>
    <property type="match status" value="1"/>
</dbReference>
<dbReference type="AlphaFoldDB" id="A0AAD8H6B2"/>
<keyword evidence="2" id="KW-0378">Hydrolase</keyword>
<dbReference type="InterPro" id="IPR023296">
    <property type="entry name" value="Glyco_hydro_beta-prop_sf"/>
</dbReference>
<feature type="domain" description="Glycosyl hydrolase family 32 N-terminal" evidence="4">
    <location>
        <begin position="69"/>
        <end position="178"/>
    </location>
</feature>
<comment type="caution">
    <text evidence="5">The sequence shown here is derived from an EMBL/GenBank/DDBJ whole genome shotgun (WGS) entry which is preliminary data.</text>
</comment>
<reference evidence="5" key="2">
    <citation type="submission" date="2023-05" db="EMBL/GenBank/DDBJ databases">
        <authorList>
            <person name="Schelkunov M.I."/>
        </authorList>
    </citation>
    <scope>NUCLEOTIDE SEQUENCE</scope>
    <source>
        <strain evidence="5">Hsosn_3</strain>
        <tissue evidence="5">Leaf</tissue>
    </source>
</reference>
<dbReference type="InterPro" id="IPR050551">
    <property type="entry name" value="Fructan_Metab_Enzymes"/>
</dbReference>
<protein>
    <submittedName>
        <fullName evidence="5">Acid invertase</fullName>
    </submittedName>
</protein>
<proteinExistence type="inferred from homology"/>
<dbReference type="GO" id="GO:0016798">
    <property type="term" value="F:hydrolase activity, acting on glycosyl bonds"/>
    <property type="evidence" value="ECO:0007669"/>
    <property type="project" value="UniProtKB-KW"/>
</dbReference>
<sequence length="181" mass="20127">MFVGKRRLRVIVNVVWEVPVVGTDHISSSASDTEKMIYGSDVHVLHGEKPSMRAVVPHRMVPFFLPIQPKFCSLGKHYMGPCRSKDFINWFHLPIAMVPDNWFDSDGVWTSSGPILPDGQIIMLYTGGGVDGTQLKNLAYPANLSNPLLLEWDKYPGNPVTVPPPGIKEYIDPSTAWLGPD</sequence>
<gene>
    <name evidence="5" type="ORF">POM88_045773</name>
</gene>
<dbReference type="Pfam" id="PF00251">
    <property type="entry name" value="Glyco_hydro_32N"/>
    <property type="match status" value="1"/>
</dbReference>
<name>A0AAD8H6B2_9APIA</name>
<reference evidence="5" key="1">
    <citation type="submission" date="2023-02" db="EMBL/GenBank/DDBJ databases">
        <title>Genome of toxic invasive species Heracleum sosnowskyi carries increased number of genes despite the absence of recent whole-genome duplications.</title>
        <authorList>
            <person name="Schelkunov M."/>
            <person name="Shtratnikova V."/>
            <person name="Makarenko M."/>
            <person name="Klepikova A."/>
            <person name="Omelchenko D."/>
            <person name="Novikova G."/>
            <person name="Obukhova E."/>
            <person name="Bogdanov V."/>
            <person name="Penin A."/>
            <person name="Logacheva M."/>
        </authorList>
    </citation>
    <scope>NUCLEOTIDE SEQUENCE</scope>
    <source>
        <strain evidence="5">Hsosn_3</strain>
        <tissue evidence="5">Leaf</tissue>
    </source>
</reference>